<dbReference type="Proteomes" id="UP001151760">
    <property type="component" value="Unassembled WGS sequence"/>
</dbReference>
<evidence type="ECO:0000256" key="3">
    <source>
        <dbReference type="ARBA" id="ARBA00022833"/>
    </source>
</evidence>
<gene>
    <name evidence="7" type="ORF">Tco_0627514</name>
</gene>
<dbReference type="InterPro" id="IPR010666">
    <property type="entry name" value="Znf_GRF"/>
</dbReference>
<organism evidence="7 8">
    <name type="scientific">Tanacetum coccineum</name>
    <dbReference type="NCBI Taxonomy" id="301880"/>
    <lineage>
        <taxon>Eukaryota</taxon>
        <taxon>Viridiplantae</taxon>
        <taxon>Streptophyta</taxon>
        <taxon>Embryophyta</taxon>
        <taxon>Tracheophyta</taxon>
        <taxon>Spermatophyta</taxon>
        <taxon>Magnoliopsida</taxon>
        <taxon>eudicotyledons</taxon>
        <taxon>Gunneridae</taxon>
        <taxon>Pentapetalae</taxon>
        <taxon>asterids</taxon>
        <taxon>campanulids</taxon>
        <taxon>Asterales</taxon>
        <taxon>Asteraceae</taxon>
        <taxon>Asteroideae</taxon>
        <taxon>Anthemideae</taxon>
        <taxon>Anthemidinae</taxon>
        <taxon>Tanacetum</taxon>
    </lineage>
</organism>
<reference evidence="7" key="2">
    <citation type="submission" date="2022-01" db="EMBL/GenBank/DDBJ databases">
        <authorList>
            <person name="Yamashiro T."/>
            <person name="Shiraishi A."/>
            <person name="Satake H."/>
            <person name="Nakayama K."/>
        </authorList>
    </citation>
    <scope>NUCLEOTIDE SEQUENCE</scope>
</reference>
<name>A0ABQ4WML5_9ASTR</name>
<evidence type="ECO:0000256" key="5">
    <source>
        <dbReference type="SAM" id="Coils"/>
    </source>
</evidence>
<evidence type="ECO:0000256" key="1">
    <source>
        <dbReference type="ARBA" id="ARBA00022723"/>
    </source>
</evidence>
<keyword evidence="2 4" id="KW-0863">Zinc-finger</keyword>
<feature type="coiled-coil region" evidence="5">
    <location>
        <begin position="92"/>
        <end position="119"/>
    </location>
</feature>
<feature type="domain" description="GRF-type" evidence="6">
    <location>
        <begin position="13"/>
        <end position="57"/>
    </location>
</feature>
<evidence type="ECO:0000256" key="4">
    <source>
        <dbReference type="PROSITE-ProRule" id="PRU01343"/>
    </source>
</evidence>
<dbReference type="PROSITE" id="PS51999">
    <property type="entry name" value="ZF_GRF"/>
    <property type="match status" value="1"/>
</dbReference>
<evidence type="ECO:0000313" key="8">
    <source>
        <dbReference type="Proteomes" id="UP001151760"/>
    </source>
</evidence>
<keyword evidence="5" id="KW-0175">Coiled coil</keyword>
<dbReference type="EMBL" id="BQNB010008776">
    <property type="protein sequence ID" value="GJS54152.1"/>
    <property type="molecule type" value="Genomic_DNA"/>
</dbReference>
<accession>A0ABQ4WML5</accession>
<keyword evidence="3" id="KW-0862">Zinc</keyword>
<comment type="caution">
    <text evidence="7">The sequence shown here is derived from an EMBL/GenBank/DDBJ whole genome shotgun (WGS) entry which is preliminary data.</text>
</comment>
<keyword evidence="8" id="KW-1185">Reference proteome</keyword>
<protein>
    <recommendedName>
        <fullName evidence="6">GRF-type domain-containing protein</fullName>
    </recommendedName>
</protein>
<reference evidence="7" key="1">
    <citation type="journal article" date="2022" name="Int. J. Mol. Sci.">
        <title>Draft Genome of Tanacetum Coccineum: Genomic Comparison of Closely Related Tanacetum-Family Plants.</title>
        <authorList>
            <person name="Yamashiro T."/>
            <person name="Shiraishi A."/>
            <person name="Nakayama K."/>
            <person name="Satake H."/>
        </authorList>
    </citation>
    <scope>NUCLEOTIDE SEQUENCE</scope>
</reference>
<proteinExistence type="predicted"/>
<evidence type="ECO:0000256" key="2">
    <source>
        <dbReference type="ARBA" id="ARBA00022771"/>
    </source>
</evidence>
<evidence type="ECO:0000259" key="6">
    <source>
        <dbReference type="PROSITE" id="PS51999"/>
    </source>
</evidence>
<sequence>MSSSSYAFGPTECKCGLSLMTLTSWTRDNPARRFGVCPNKYKKGIKHCKRWYWNDPELENKWYRTQLYEMHLLLNPSQREELENELTSREELAVLQVEFADMEGQMQQLMEELKKSQKMLSFGSQLR</sequence>
<dbReference type="PANTHER" id="PTHR33248">
    <property type="entry name" value="ZINC ION-BINDING PROTEIN"/>
    <property type="match status" value="1"/>
</dbReference>
<evidence type="ECO:0000313" key="7">
    <source>
        <dbReference type="EMBL" id="GJS54152.1"/>
    </source>
</evidence>
<keyword evidence="1" id="KW-0479">Metal-binding</keyword>